<evidence type="ECO:0000256" key="7">
    <source>
        <dbReference type="SAM" id="Phobius"/>
    </source>
</evidence>
<dbReference type="Proteomes" id="UP000233556">
    <property type="component" value="Unassembled WGS sequence"/>
</dbReference>
<protein>
    <recommendedName>
        <fullName evidence="10">Major facilitator superfamily (MFS) profile domain-containing protein</fullName>
    </recommendedName>
</protein>
<comment type="subcellular location">
    <subcellularLocation>
        <location evidence="1">Membrane</location>
        <topology evidence="1">Multi-pass membrane protein</topology>
    </subcellularLocation>
</comment>
<dbReference type="EMBL" id="KZ508319">
    <property type="protein sequence ID" value="PKU35352.1"/>
    <property type="molecule type" value="Genomic_DNA"/>
</dbReference>
<dbReference type="GO" id="GO:0016020">
    <property type="term" value="C:membrane"/>
    <property type="evidence" value="ECO:0007669"/>
    <property type="project" value="UniProtKB-SubCell"/>
</dbReference>
<evidence type="ECO:0000256" key="2">
    <source>
        <dbReference type="ARBA" id="ARBA00008335"/>
    </source>
</evidence>
<reference evidence="9" key="2">
    <citation type="submission" date="2017-12" db="EMBL/GenBank/DDBJ databases">
        <title>Genome sequence of the Bar-tailed Godwit (Limosa lapponica baueri).</title>
        <authorList>
            <person name="Lima N.C.B."/>
            <person name="Parody-Merino A.M."/>
            <person name="Battley P.F."/>
            <person name="Fidler A.E."/>
            <person name="Prosdocimi F."/>
        </authorList>
    </citation>
    <scope>NUCLEOTIDE SEQUENCE [LARGE SCALE GENOMIC DNA]</scope>
</reference>
<evidence type="ECO:0000313" key="8">
    <source>
        <dbReference type="EMBL" id="PKU35352.1"/>
    </source>
</evidence>
<dbReference type="Pfam" id="PF00083">
    <property type="entry name" value="Sugar_tr"/>
    <property type="match status" value="1"/>
</dbReference>
<evidence type="ECO:0000256" key="4">
    <source>
        <dbReference type="ARBA" id="ARBA00022692"/>
    </source>
</evidence>
<evidence type="ECO:0000256" key="5">
    <source>
        <dbReference type="ARBA" id="ARBA00022989"/>
    </source>
</evidence>
<keyword evidence="4 7" id="KW-0812">Transmembrane</keyword>
<dbReference type="InterPro" id="IPR005828">
    <property type="entry name" value="MFS_sugar_transport-like"/>
</dbReference>
<evidence type="ECO:0008006" key="10">
    <source>
        <dbReference type="Google" id="ProtNLM"/>
    </source>
</evidence>
<keyword evidence="6 7" id="KW-0472">Membrane</keyword>
<feature type="transmembrane region" description="Helical" evidence="7">
    <location>
        <begin position="67"/>
        <end position="88"/>
    </location>
</feature>
<gene>
    <name evidence="8" type="ORF">llap_14343</name>
</gene>
<reference evidence="9" key="1">
    <citation type="submission" date="2017-11" db="EMBL/GenBank/DDBJ databases">
        <authorList>
            <person name="Lima N.C."/>
            <person name="Parody-Merino A.M."/>
            <person name="Battley P.F."/>
            <person name="Fidler A.E."/>
            <person name="Prosdocimi F."/>
        </authorList>
    </citation>
    <scope>NUCLEOTIDE SEQUENCE [LARGE SCALE GENOMIC DNA]</scope>
</reference>
<dbReference type="OrthoDB" id="4139357at2759"/>
<evidence type="ECO:0000256" key="1">
    <source>
        <dbReference type="ARBA" id="ARBA00004141"/>
    </source>
</evidence>
<dbReference type="SUPFAM" id="SSF103473">
    <property type="entry name" value="MFS general substrate transporter"/>
    <property type="match status" value="1"/>
</dbReference>
<dbReference type="PANTHER" id="PTHR23511:SF45">
    <property type="entry name" value="SVOP LIKE"/>
    <property type="match status" value="1"/>
</dbReference>
<accession>A0A2I0TNI1</accession>
<dbReference type="AlphaFoldDB" id="A0A2I0TNI1"/>
<evidence type="ECO:0000313" key="9">
    <source>
        <dbReference type="Proteomes" id="UP000233556"/>
    </source>
</evidence>
<comment type="similarity">
    <text evidence="2">Belongs to the major facilitator superfamily.</text>
</comment>
<proteinExistence type="inferred from homology"/>
<keyword evidence="3" id="KW-0813">Transport</keyword>
<dbReference type="PANTHER" id="PTHR23511">
    <property type="entry name" value="SYNAPTIC VESICLE GLYCOPROTEIN 2"/>
    <property type="match status" value="1"/>
</dbReference>
<feature type="transmembrane region" description="Helical" evidence="7">
    <location>
        <begin position="38"/>
        <end position="61"/>
    </location>
</feature>
<keyword evidence="9" id="KW-1185">Reference proteome</keyword>
<dbReference type="GO" id="GO:0022857">
    <property type="term" value="F:transmembrane transporter activity"/>
    <property type="evidence" value="ECO:0007669"/>
    <property type="project" value="InterPro"/>
</dbReference>
<dbReference type="Gene3D" id="1.20.1250.20">
    <property type="entry name" value="MFS general substrate transporter like domains"/>
    <property type="match status" value="1"/>
</dbReference>
<evidence type="ECO:0000256" key="6">
    <source>
        <dbReference type="ARBA" id="ARBA00023136"/>
    </source>
</evidence>
<organism evidence="8 9">
    <name type="scientific">Limosa lapponica baueri</name>
    <dbReference type="NCBI Taxonomy" id="1758121"/>
    <lineage>
        <taxon>Eukaryota</taxon>
        <taxon>Metazoa</taxon>
        <taxon>Chordata</taxon>
        <taxon>Craniata</taxon>
        <taxon>Vertebrata</taxon>
        <taxon>Euteleostomi</taxon>
        <taxon>Archelosauria</taxon>
        <taxon>Archosauria</taxon>
        <taxon>Dinosauria</taxon>
        <taxon>Saurischia</taxon>
        <taxon>Theropoda</taxon>
        <taxon>Coelurosauria</taxon>
        <taxon>Aves</taxon>
        <taxon>Neognathae</taxon>
        <taxon>Neoaves</taxon>
        <taxon>Charadriiformes</taxon>
        <taxon>Scolopacidae</taxon>
        <taxon>Limosa</taxon>
    </lineage>
</organism>
<sequence length="263" mass="28877">MAQFELQCSLAQIPTYLWNQARREENTQIIAMNSCFNLFFSLGKVFWLAGSLLIIGLASVVNPTIGWRWLIRIASIPGILLILVFKFIPESARYNISTGNVAAAMATLRRIAKMSGAAMPEGVLREPTKASQQDVHGHKLAPRAEQQMLGLSPQHMGQKELPAAWQCWPPAGTRLGIAFAYYGVILASAELLERDLVCGSAAPPVQDPGDDSEESHSPCHCRLFGPAAYQTMIISTVGEIARNPFSPPCRSLFTARQYSLQSF</sequence>
<keyword evidence="5 7" id="KW-1133">Transmembrane helix</keyword>
<evidence type="ECO:0000256" key="3">
    <source>
        <dbReference type="ARBA" id="ARBA00022448"/>
    </source>
</evidence>
<dbReference type="InterPro" id="IPR036259">
    <property type="entry name" value="MFS_trans_sf"/>
</dbReference>
<name>A0A2I0TNI1_LIMLA</name>